<evidence type="ECO:0000256" key="4">
    <source>
        <dbReference type="ARBA" id="ARBA00022500"/>
    </source>
</evidence>
<comment type="subcellular location">
    <subcellularLocation>
        <location evidence="1">Cell membrane</location>
        <topology evidence="1">Peripheral membrane protein</topology>
        <orientation evidence="1">Cytoplasmic side</orientation>
    </subcellularLocation>
</comment>
<evidence type="ECO:0000256" key="7">
    <source>
        <dbReference type="SAM" id="MobiDB-lite"/>
    </source>
</evidence>
<dbReference type="GO" id="GO:0006935">
    <property type="term" value="P:chemotaxis"/>
    <property type="evidence" value="ECO:0007669"/>
    <property type="project" value="UniProtKB-KW"/>
</dbReference>
<evidence type="ECO:0000256" key="2">
    <source>
        <dbReference type="ARBA" id="ARBA00009226"/>
    </source>
</evidence>
<feature type="domain" description="Flagellar motor switch protein FliN-like C-terminal" evidence="8">
    <location>
        <begin position="60"/>
        <end position="129"/>
    </location>
</feature>
<dbReference type="PANTHER" id="PTHR43484:SF1">
    <property type="entry name" value="FLAGELLAR MOTOR SWITCH PROTEIN FLIN"/>
    <property type="match status" value="1"/>
</dbReference>
<dbReference type="AlphaFoldDB" id="X1UFU7"/>
<keyword evidence="3" id="KW-1003">Cell membrane</keyword>
<dbReference type="InterPro" id="IPR036429">
    <property type="entry name" value="SpoA-like_sf"/>
</dbReference>
<evidence type="ECO:0000256" key="6">
    <source>
        <dbReference type="ARBA" id="ARBA00023136"/>
    </source>
</evidence>
<protein>
    <recommendedName>
        <fullName evidence="8">Flagellar motor switch protein FliN-like C-terminal domain-containing protein</fullName>
    </recommendedName>
</protein>
<comment type="similarity">
    <text evidence="2">Belongs to the FliN/MopA/SpaO family.</text>
</comment>
<sequence>MEGNRDMAEAAEAVEEKAEEKQDQQQDTAQQDSKKQAQDVELSEVTEPGATGSGASIDILLDMNVPVTAVIDKTDISIQRLLQLGPGSVLKLDKPVGAPVDLYLKDVKFATATVVVIDDRFAVRIKDILGTGLSADPAKE</sequence>
<comment type="caution">
    <text evidence="9">The sequence shown here is derived from an EMBL/GenBank/DDBJ whole genome shotgun (WGS) entry which is preliminary data.</text>
</comment>
<dbReference type="GO" id="GO:0005886">
    <property type="term" value="C:plasma membrane"/>
    <property type="evidence" value="ECO:0007669"/>
    <property type="project" value="UniProtKB-SubCell"/>
</dbReference>
<accession>X1UFU7</accession>
<evidence type="ECO:0000313" key="9">
    <source>
        <dbReference type="EMBL" id="GAI98745.1"/>
    </source>
</evidence>
<keyword evidence="5" id="KW-0283">Flagellar rotation</keyword>
<organism evidence="9">
    <name type="scientific">marine sediment metagenome</name>
    <dbReference type="NCBI Taxonomy" id="412755"/>
    <lineage>
        <taxon>unclassified sequences</taxon>
        <taxon>metagenomes</taxon>
        <taxon>ecological metagenomes</taxon>
    </lineage>
</organism>
<dbReference type="EMBL" id="BARW01023700">
    <property type="protein sequence ID" value="GAI98745.1"/>
    <property type="molecule type" value="Genomic_DNA"/>
</dbReference>
<name>X1UFU7_9ZZZZ</name>
<dbReference type="InterPro" id="IPR001543">
    <property type="entry name" value="FliN-like_C"/>
</dbReference>
<dbReference type="GO" id="GO:0071973">
    <property type="term" value="P:bacterial-type flagellum-dependent cell motility"/>
    <property type="evidence" value="ECO:0007669"/>
    <property type="project" value="InterPro"/>
</dbReference>
<keyword evidence="6" id="KW-0472">Membrane</keyword>
<dbReference type="InterPro" id="IPR001172">
    <property type="entry name" value="FliN_T3SS_HrcQb"/>
</dbReference>
<dbReference type="Pfam" id="PF01052">
    <property type="entry name" value="FliMN_C"/>
    <property type="match status" value="1"/>
</dbReference>
<evidence type="ECO:0000259" key="8">
    <source>
        <dbReference type="Pfam" id="PF01052"/>
    </source>
</evidence>
<dbReference type="SUPFAM" id="SSF101801">
    <property type="entry name" value="Surface presentation of antigens (SPOA)"/>
    <property type="match status" value="1"/>
</dbReference>
<evidence type="ECO:0000256" key="5">
    <source>
        <dbReference type="ARBA" id="ARBA00022779"/>
    </source>
</evidence>
<proteinExistence type="inferred from homology"/>
<keyword evidence="4" id="KW-0145">Chemotaxis</keyword>
<evidence type="ECO:0000256" key="3">
    <source>
        <dbReference type="ARBA" id="ARBA00022475"/>
    </source>
</evidence>
<dbReference type="PRINTS" id="PR00956">
    <property type="entry name" value="FLGMOTORFLIN"/>
</dbReference>
<dbReference type="GO" id="GO:0009425">
    <property type="term" value="C:bacterial-type flagellum basal body"/>
    <property type="evidence" value="ECO:0007669"/>
    <property type="project" value="InterPro"/>
</dbReference>
<dbReference type="Gene3D" id="2.30.330.10">
    <property type="entry name" value="SpoA-like"/>
    <property type="match status" value="1"/>
</dbReference>
<dbReference type="GO" id="GO:0003774">
    <property type="term" value="F:cytoskeletal motor activity"/>
    <property type="evidence" value="ECO:0007669"/>
    <property type="project" value="InterPro"/>
</dbReference>
<feature type="compositionally biased region" description="Basic and acidic residues" evidence="7">
    <location>
        <begin position="1"/>
        <end position="24"/>
    </location>
</feature>
<evidence type="ECO:0000256" key="1">
    <source>
        <dbReference type="ARBA" id="ARBA00004413"/>
    </source>
</evidence>
<dbReference type="InterPro" id="IPR051469">
    <property type="entry name" value="FliN/MopA/SpaO"/>
</dbReference>
<gene>
    <name evidence="9" type="ORF">S12H4_39249</name>
</gene>
<feature type="region of interest" description="Disordered" evidence="7">
    <location>
        <begin position="1"/>
        <end position="55"/>
    </location>
</feature>
<reference evidence="9" key="1">
    <citation type="journal article" date="2014" name="Front. Microbiol.">
        <title>High frequency of phylogenetically diverse reductive dehalogenase-homologous genes in deep subseafloor sedimentary metagenomes.</title>
        <authorList>
            <person name="Kawai M."/>
            <person name="Futagami T."/>
            <person name="Toyoda A."/>
            <person name="Takaki Y."/>
            <person name="Nishi S."/>
            <person name="Hori S."/>
            <person name="Arai W."/>
            <person name="Tsubouchi T."/>
            <person name="Morono Y."/>
            <person name="Uchiyama I."/>
            <person name="Ito T."/>
            <person name="Fujiyama A."/>
            <person name="Inagaki F."/>
            <person name="Takami H."/>
        </authorList>
    </citation>
    <scope>NUCLEOTIDE SEQUENCE</scope>
    <source>
        <strain evidence="9">Expedition CK06-06</strain>
    </source>
</reference>
<dbReference type="PANTHER" id="PTHR43484">
    <property type="match status" value="1"/>
</dbReference>